<keyword evidence="6" id="KW-1185">Reference proteome</keyword>
<organism evidence="5 6">
    <name type="scientific">Tilletiopsis washingtonensis</name>
    <dbReference type="NCBI Taxonomy" id="58919"/>
    <lineage>
        <taxon>Eukaryota</taxon>
        <taxon>Fungi</taxon>
        <taxon>Dikarya</taxon>
        <taxon>Basidiomycota</taxon>
        <taxon>Ustilaginomycotina</taxon>
        <taxon>Exobasidiomycetes</taxon>
        <taxon>Entylomatales</taxon>
        <taxon>Entylomatales incertae sedis</taxon>
        <taxon>Tilletiopsis</taxon>
    </lineage>
</organism>
<feature type="domain" description="CNNM transmembrane" evidence="4">
    <location>
        <begin position="152"/>
        <end position="338"/>
    </location>
</feature>
<feature type="region of interest" description="Disordered" evidence="2">
    <location>
        <begin position="428"/>
        <end position="457"/>
    </location>
</feature>
<evidence type="ECO:0000313" key="6">
    <source>
        <dbReference type="Proteomes" id="UP000245946"/>
    </source>
</evidence>
<evidence type="ECO:0000259" key="4">
    <source>
        <dbReference type="PROSITE" id="PS51846"/>
    </source>
</evidence>
<feature type="compositionally biased region" description="Basic and acidic residues" evidence="2">
    <location>
        <begin position="588"/>
        <end position="603"/>
    </location>
</feature>
<dbReference type="RefSeq" id="XP_025599974.1">
    <property type="nucleotide sequence ID" value="XM_025741790.1"/>
</dbReference>
<feature type="compositionally biased region" description="Low complexity" evidence="2">
    <location>
        <begin position="810"/>
        <end position="822"/>
    </location>
</feature>
<feature type="region of interest" description="Disordered" evidence="2">
    <location>
        <begin position="749"/>
        <end position="924"/>
    </location>
</feature>
<dbReference type="Gene3D" id="3.10.580.10">
    <property type="entry name" value="CBS-domain"/>
    <property type="match status" value="2"/>
</dbReference>
<accession>A0A316ZHE4</accession>
<feature type="transmembrane region" description="Helical" evidence="3">
    <location>
        <begin position="281"/>
        <end position="301"/>
    </location>
</feature>
<dbReference type="GO" id="GO:0005737">
    <property type="term" value="C:cytoplasm"/>
    <property type="evidence" value="ECO:0007669"/>
    <property type="project" value="TreeGrafter"/>
</dbReference>
<dbReference type="SUPFAM" id="SSF54631">
    <property type="entry name" value="CBS-domain pair"/>
    <property type="match status" value="1"/>
</dbReference>
<dbReference type="Pfam" id="PF01595">
    <property type="entry name" value="CNNM"/>
    <property type="match status" value="1"/>
</dbReference>
<reference evidence="5 6" key="1">
    <citation type="journal article" date="2018" name="Mol. Biol. Evol.">
        <title>Broad Genomic Sampling Reveals a Smut Pathogenic Ancestry of the Fungal Clade Ustilaginomycotina.</title>
        <authorList>
            <person name="Kijpornyongpan T."/>
            <person name="Mondo S.J."/>
            <person name="Barry K."/>
            <person name="Sandor L."/>
            <person name="Lee J."/>
            <person name="Lipzen A."/>
            <person name="Pangilinan J."/>
            <person name="LaButti K."/>
            <person name="Hainaut M."/>
            <person name="Henrissat B."/>
            <person name="Grigoriev I.V."/>
            <person name="Spatafora J.W."/>
            <person name="Aime M.C."/>
        </authorList>
    </citation>
    <scope>NUCLEOTIDE SEQUENCE [LARGE SCALE GENOMIC DNA]</scope>
    <source>
        <strain evidence="5 6">MCA 4186</strain>
    </source>
</reference>
<feature type="transmembrane region" description="Helical" evidence="3">
    <location>
        <begin position="215"/>
        <end position="235"/>
    </location>
</feature>
<feature type="transmembrane region" description="Helical" evidence="3">
    <location>
        <begin position="36"/>
        <end position="55"/>
    </location>
</feature>
<feature type="region of interest" description="Disordered" evidence="2">
    <location>
        <begin position="125"/>
        <end position="146"/>
    </location>
</feature>
<protein>
    <submittedName>
        <fullName evidence="5">DUF21-domain-containing protein</fullName>
    </submittedName>
</protein>
<keyword evidence="1 3" id="KW-1133">Transmembrane helix</keyword>
<feature type="region of interest" description="Disordered" evidence="2">
    <location>
        <begin position="669"/>
        <end position="702"/>
    </location>
</feature>
<dbReference type="GO" id="GO:0030026">
    <property type="term" value="P:intracellular manganese ion homeostasis"/>
    <property type="evidence" value="ECO:0007669"/>
    <property type="project" value="TreeGrafter"/>
</dbReference>
<feature type="region of interest" description="Disordered" evidence="2">
    <location>
        <begin position="571"/>
        <end position="635"/>
    </location>
</feature>
<evidence type="ECO:0000256" key="3">
    <source>
        <dbReference type="SAM" id="Phobius"/>
    </source>
</evidence>
<keyword evidence="1 3" id="KW-0812">Transmembrane</keyword>
<feature type="transmembrane region" description="Helical" evidence="3">
    <location>
        <begin position="157"/>
        <end position="181"/>
    </location>
</feature>
<feature type="compositionally biased region" description="Low complexity" evidence="2">
    <location>
        <begin position="835"/>
        <end position="853"/>
    </location>
</feature>
<evidence type="ECO:0000313" key="5">
    <source>
        <dbReference type="EMBL" id="PWN99695.1"/>
    </source>
</evidence>
<proteinExistence type="predicted"/>
<dbReference type="Proteomes" id="UP000245946">
    <property type="component" value="Unassembled WGS sequence"/>
</dbReference>
<dbReference type="InterPro" id="IPR045095">
    <property type="entry name" value="ACDP"/>
</dbReference>
<feature type="compositionally biased region" description="Low complexity" evidence="2">
    <location>
        <begin position="780"/>
        <end position="790"/>
    </location>
</feature>
<feature type="compositionally biased region" description="Acidic residues" evidence="2">
    <location>
        <begin position="767"/>
        <end position="779"/>
    </location>
</feature>
<dbReference type="PROSITE" id="PS51846">
    <property type="entry name" value="CNNM"/>
    <property type="match status" value="1"/>
</dbReference>
<dbReference type="EMBL" id="KZ819287">
    <property type="protein sequence ID" value="PWN99695.1"/>
    <property type="molecule type" value="Genomic_DNA"/>
</dbReference>
<dbReference type="GO" id="GO:0016020">
    <property type="term" value="C:membrane"/>
    <property type="evidence" value="ECO:0007669"/>
    <property type="project" value="UniProtKB-UniRule"/>
</dbReference>
<dbReference type="InterPro" id="IPR002550">
    <property type="entry name" value="CNNM"/>
</dbReference>
<feature type="transmembrane region" description="Helical" evidence="3">
    <location>
        <begin position="241"/>
        <end position="260"/>
    </location>
</feature>
<evidence type="ECO:0000256" key="2">
    <source>
        <dbReference type="SAM" id="MobiDB-lite"/>
    </source>
</evidence>
<feature type="compositionally biased region" description="Low complexity" evidence="2">
    <location>
        <begin position="572"/>
        <end position="587"/>
    </location>
</feature>
<feature type="compositionally biased region" description="Basic residues" evidence="2">
    <location>
        <begin position="823"/>
        <end position="834"/>
    </location>
</feature>
<dbReference type="STRING" id="58919.A0A316ZHE4"/>
<dbReference type="GO" id="GO:0010960">
    <property type="term" value="P:magnesium ion homeostasis"/>
    <property type="evidence" value="ECO:0007669"/>
    <property type="project" value="InterPro"/>
</dbReference>
<feature type="compositionally biased region" description="Low complexity" evidence="2">
    <location>
        <begin position="904"/>
        <end position="917"/>
    </location>
</feature>
<sequence length="924" mass="97180">MDDPDIRSLSPAFSPVHTHGWRLPISRRRRRWVSRLPLAILVLLLCATSTFAHAIPAVQPAPGATSATRLDAAAQPAGAPPAPLLAQRPALREAVQQLLLAQPLTPHSDDASLARQLEALLAAPTEQRTQSVRRQEAAPAACSATSEPHHTSAKLQALAGILIPVLVILSGIFAGLTLGYMSLDETQLQVLATTGTPQQRMEAEKILPIRKDGHLLLTTLLVANMITNETLPIIIDEVIPGFAAVIISIVLVIIFAELIPQSFCSRYGLQVGARMATPTRMIIFLLYPIAWPISRVLNYALGPHHGTIYRRAELKELVNMHLARAHGGAHGGDLKRDVVTLVGGALDLQEKVAQQAMTPIANVLMLPITARLDYATLERIVRSGHSRIPIYAEVDVPAGRGAAGPQSGNVTPGRKGLFSALARKASFGLHSGAPNSTENSRPSSPAPEELAEGQSGSVATVRRKKILGMLLVKQTVLLDPEDATPISDLVLNALPTVAADEPLLNILNAFQEGRSHMAIVSSQRRQRDADGDDEDDRDSSTDATAVSDAHEGHSWPRARKHLGAIDEEKQLGGDAASSGSGSHSDTASLHRGDEEDLAEEKASSKRSWMRRLVRGSEPAARPRRMASRPSAAEEQHALEAVADAPIGIITLEDLLEELLAEEIYDEHDKEGAGSGLRDFSPPASPSRQATAASEVTPAEASEKVALAANDALAGEARTPPLRSLTFPSEVVSTAPGRLSAALALSAPRRISQRRRAAVSDTEREAASDGDDEDTADDSDAPAAQDLAQSSELPPRASGPEKARRASSAEPGPRTLAAAAPAARQRRSQRGRSLLRRATAGAASAAGEESPAPGVARSSSAANLSPLPVVASPASGTSTPIPAAARGARFKSTPLVAPKQEQKLGSVAGAEPSAGASAQPPPGGT</sequence>
<name>A0A316ZHE4_9BASI</name>
<dbReference type="OrthoDB" id="5353557at2759"/>
<dbReference type="PANTHER" id="PTHR12064:SF90">
    <property type="entry name" value="CNNM TRANSMEMBRANE DOMAIN-CONTAINING PROTEIN"/>
    <property type="match status" value="1"/>
</dbReference>
<dbReference type="GeneID" id="37269334"/>
<keyword evidence="1 3" id="KW-0472">Membrane</keyword>
<dbReference type="InterPro" id="IPR046342">
    <property type="entry name" value="CBS_dom_sf"/>
</dbReference>
<dbReference type="AlphaFoldDB" id="A0A316ZHE4"/>
<feature type="compositionally biased region" description="Polar residues" evidence="2">
    <location>
        <begin position="433"/>
        <end position="443"/>
    </location>
</feature>
<dbReference type="PANTHER" id="PTHR12064">
    <property type="entry name" value="METAL TRANSPORTER CNNM"/>
    <property type="match status" value="1"/>
</dbReference>
<evidence type="ECO:0000256" key="1">
    <source>
        <dbReference type="PROSITE-ProRule" id="PRU01193"/>
    </source>
</evidence>
<gene>
    <name evidence="5" type="ORF">FA09DRAFT_328485</name>
</gene>
<feature type="region of interest" description="Disordered" evidence="2">
    <location>
        <begin position="518"/>
        <end position="557"/>
    </location>
</feature>